<dbReference type="InterPro" id="IPR042184">
    <property type="entry name" value="YqeY/Aim41_N"/>
</dbReference>
<evidence type="ECO:0000313" key="1">
    <source>
        <dbReference type="EMBL" id="PCI99846.1"/>
    </source>
</evidence>
<dbReference type="PANTHER" id="PTHR28055">
    <property type="entry name" value="ALTERED INHERITANCE OF MITOCHONDRIA PROTEIN 41, MITOCHONDRIAL"/>
    <property type="match status" value="1"/>
</dbReference>
<dbReference type="EMBL" id="NVUS01000014">
    <property type="protein sequence ID" value="PCI99846.1"/>
    <property type="molecule type" value="Genomic_DNA"/>
</dbReference>
<gene>
    <name evidence="1" type="ORF">COB13_11120</name>
</gene>
<name>A0A2A4YYK7_9PROT</name>
<dbReference type="Gene3D" id="1.10.10.410">
    <property type="match status" value="1"/>
</dbReference>
<dbReference type="InterPro" id="IPR003789">
    <property type="entry name" value="Asn/Gln_tRNA_amidoTrase-B-like"/>
</dbReference>
<dbReference type="Pfam" id="PF09424">
    <property type="entry name" value="YqeY"/>
    <property type="match status" value="1"/>
</dbReference>
<protein>
    <submittedName>
        <fullName evidence="1">Glutamyl-tRNA amidotransferase</fullName>
    </submittedName>
</protein>
<sequence length="150" mass="16519">MRDQINVALKEAMKARESLKTSTLRLVNAAIKDRDIAARGNGGRDLVGDEEILEILSKMVKQRRESHGIYKEAGRDDLADQEAKEIVIITEFLPKQMDEAEIKAACEAVVADIKAEGLKDMGKIMGALKAKYAGQMDFSIASKTIRDLLG</sequence>
<dbReference type="InterPro" id="IPR023168">
    <property type="entry name" value="GatB_Yqey_C_2"/>
</dbReference>
<dbReference type="GO" id="GO:0016740">
    <property type="term" value="F:transferase activity"/>
    <property type="evidence" value="ECO:0007669"/>
    <property type="project" value="UniProtKB-KW"/>
</dbReference>
<organism evidence="1">
    <name type="scientific">OCS116 cluster bacterium</name>
    <dbReference type="NCBI Taxonomy" id="2030921"/>
    <lineage>
        <taxon>Bacteria</taxon>
        <taxon>Pseudomonadati</taxon>
        <taxon>Pseudomonadota</taxon>
        <taxon>Alphaproteobacteria</taxon>
        <taxon>OCS116 cluster</taxon>
    </lineage>
</organism>
<dbReference type="Gene3D" id="1.10.1510.10">
    <property type="entry name" value="Uncharacterised protein YqeY/AIM41 PF09424, N-terminal domain"/>
    <property type="match status" value="1"/>
</dbReference>
<dbReference type="PANTHER" id="PTHR28055:SF1">
    <property type="entry name" value="ALTERED INHERITANCE OF MITOCHONDRIA PROTEIN 41, MITOCHONDRIAL"/>
    <property type="match status" value="1"/>
</dbReference>
<reference key="1">
    <citation type="submission" date="2017-08" db="EMBL/GenBank/DDBJ databases">
        <title>A dynamic microbial community with high functional redundancy inhabits the cold, oxic subseafloor aquifer.</title>
        <authorList>
            <person name="Tully B.J."/>
            <person name="Wheat C.G."/>
            <person name="Glazer B.T."/>
            <person name="Huber J.A."/>
        </authorList>
    </citation>
    <scope>NUCLEOTIDE SEQUENCE [LARGE SCALE GENOMIC DNA]</scope>
</reference>
<comment type="caution">
    <text evidence="1">The sequence shown here is derived from an EMBL/GenBank/DDBJ whole genome shotgun (WGS) entry which is preliminary data.</text>
</comment>
<dbReference type="GO" id="GO:0016884">
    <property type="term" value="F:carbon-nitrogen ligase activity, with glutamine as amido-N-donor"/>
    <property type="evidence" value="ECO:0007669"/>
    <property type="project" value="InterPro"/>
</dbReference>
<accession>A0A2A4YYK7</accession>
<dbReference type="InterPro" id="IPR019004">
    <property type="entry name" value="YqeY/Aim41"/>
</dbReference>
<dbReference type="AlphaFoldDB" id="A0A2A4YYK7"/>
<dbReference type="SUPFAM" id="SSF89095">
    <property type="entry name" value="GatB/YqeY motif"/>
    <property type="match status" value="1"/>
</dbReference>
<keyword evidence="1" id="KW-0808">Transferase</keyword>
<reference evidence="1" key="2">
    <citation type="journal article" date="2018" name="ISME J.">
        <title>A dynamic microbial community with high functional redundancy inhabits the cold, oxic subseafloor aquifer.</title>
        <authorList>
            <person name="Tully B.J."/>
            <person name="Wheat C.G."/>
            <person name="Glazer B.T."/>
            <person name="Huber J.A."/>
        </authorList>
    </citation>
    <scope>NUCLEOTIDE SEQUENCE</scope>
    <source>
        <strain evidence="1">NORP83</strain>
    </source>
</reference>
<proteinExistence type="predicted"/>